<dbReference type="InterPro" id="IPR013655">
    <property type="entry name" value="PAS_fold_3"/>
</dbReference>
<evidence type="ECO:0000313" key="10">
    <source>
        <dbReference type="EMBL" id="KAL2820204.1"/>
    </source>
</evidence>
<feature type="compositionally biased region" description="Polar residues" evidence="7">
    <location>
        <begin position="252"/>
        <end position="262"/>
    </location>
</feature>
<dbReference type="Gene3D" id="3.30.450.20">
    <property type="entry name" value="PAS domain"/>
    <property type="match status" value="1"/>
</dbReference>
<keyword evidence="1" id="KW-0479">Metal-binding</keyword>
<dbReference type="InterPro" id="IPR035965">
    <property type="entry name" value="PAS-like_dom_sf"/>
</dbReference>
<sequence>MDLAHLRLVQATNPYGFEAEVPSSLYGTPIEIQQLPRSLSSDFCLQLSSLNQAPTTSLSAEQQPWPQRVLDEVRDLLIILSADGRVNYASPSCKSITGFDPAQLEHDNFSRFIHDDDKVVFARELNECIATARPLRCHFRMYQIDNSSCLIEAHGHPHLTTLNNDGSQNQFCHGVFLVCRPYHTHSTQLLDSFLEHKLENIRLKERIALLKKEEENDVNTTSQQTKLLQIPSSASHRPIPLTSKVFAATQSATSNFSSSQEPSVVGGEDNESSDALGNIDDLDQALSRAVAAAQNEEDISPINEIELRTGLFYGEGERSQGISTGIPQGHLYHYTGLQPPSEQLAPPENEPRKRLRGEYRCADCGTSDSPEWRKGPDGPKSLCNACGLRWSKKEKKRQDSGS</sequence>
<dbReference type="InterPro" id="IPR000014">
    <property type="entry name" value="PAS"/>
</dbReference>
<evidence type="ECO:0008006" key="12">
    <source>
        <dbReference type="Google" id="ProtNLM"/>
    </source>
</evidence>
<dbReference type="CDD" id="cd00130">
    <property type="entry name" value="PAS"/>
    <property type="match status" value="1"/>
</dbReference>
<evidence type="ECO:0000256" key="2">
    <source>
        <dbReference type="ARBA" id="ARBA00022771"/>
    </source>
</evidence>
<reference evidence="10 11" key="1">
    <citation type="submission" date="2024-07" db="EMBL/GenBank/DDBJ databases">
        <title>Section-level genome sequencing and comparative genomics of Aspergillus sections Usti and Cavernicolus.</title>
        <authorList>
            <consortium name="Lawrence Berkeley National Laboratory"/>
            <person name="Nybo J.L."/>
            <person name="Vesth T.C."/>
            <person name="Theobald S."/>
            <person name="Frisvad J.C."/>
            <person name="Larsen T.O."/>
            <person name="Kjaerboelling I."/>
            <person name="Rothschild-Mancinelli K."/>
            <person name="Lyhne E.K."/>
            <person name="Kogle M.E."/>
            <person name="Barry K."/>
            <person name="Clum A."/>
            <person name="Na H."/>
            <person name="Ledsgaard L."/>
            <person name="Lin J."/>
            <person name="Lipzen A."/>
            <person name="Kuo A."/>
            <person name="Riley R."/>
            <person name="Mondo S."/>
            <person name="LaButti K."/>
            <person name="Haridas S."/>
            <person name="Pangalinan J."/>
            <person name="Salamov A.A."/>
            <person name="Simmons B.A."/>
            <person name="Magnuson J.K."/>
            <person name="Chen J."/>
            <person name="Drula E."/>
            <person name="Henrissat B."/>
            <person name="Wiebenga A."/>
            <person name="Lubbers R.J."/>
            <person name="Gomes A.C."/>
            <person name="Makela M.R."/>
            <person name="Stajich J."/>
            <person name="Grigoriev I.V."/>
            <person name="Mortensen U.H."/>
            <person name="De vries R.P."/>
            <person name="Baker S.E."/>
            <person name="Andersen M.R."/>
        </authorList>
    </citation>
    <scope>NUCLEOTIDE SEQUENCE [LARGE SCALE GENOMIC DNA]</scope>
    <source>
        <strain evidence="10 11">CBS 600.67</strain>
    </source>
</reference>
<proteinExistence type="predicted"/>
<evidence type="ECO:0000259" key="8">
    <source>
        <dbReference type="PROSITE" id="PS50112"/>
    </source>
</evidence>
<evidence type="ECO:0000313" key="11">
    <source>
        <dbReference type="Proteomes" id="UP001610335"/>
    </source>
</evidence>
<dbReference type="CDD" id="cd00202">
    <property type="entry name" value="ZnF_GATA"/>
    <property type="match status" value="1"/>
</dbReference>
<evidence type="ECO:0000256" key="3">
    <source>
        <dbReference type="ARBA" id="ARBA00022833"/>
    </source>
</evidence>
<dbReference type="SMART" id="SM00401">
    <property type="entry name" value="ZnF_GATA"/>
    <property type="match status" value="1"/>
</dbReference>
<protein>
    <recommendedName>
        <fullName evidence="12">GATA transcription factor LreB</fullName>
    </recommendedName>
</protein>
<evidence type="ECO:0000256" key="7">
    <source>
        <dbReference type="SAM" id="MobiDB-lite"/>
    </source>
</evidence>
<dbReference type="PROSITE" id="PS50114">
    <property type="entry name" value="GATA_ZN_FINGER_2"/>
    <property type="match status" value="1"/>
</dbReference>
<evidence type="ECO:0000256" key="1">
    <source>
        <dbReference type="ARBA" id="ARBA00022723"/>
    </source>
</evidence>
<name>A0ABR4HXH8_9EURO</name>
<organism evidence="10 11">
    <name type="scientific">Aspergillus cavernicola</name>
    <dbReference type="NCBI Taxonomy" id="176166"/>
    <lineage>
        <taxon>Eukaryota</taxon>
        <taxon>Fungi</taxon>
        <taxon>Dikarya</taxon>
        <taxon>Ascomycota</taxon>
        <taxon>Pezizomycotina</taxon>
        <taxon>Eurotiomycetes</taxon>
        <taxon>Eurotiomycetidae</taxon>
        <taxon>Eurotiales</taxon>
        <taxon>Aspergillaceae</taxon>
        <taxon>Aspergillus</taxon>
        <taxon>Aspergillus subgen. Nidulantes</taxon>
    </lineage>
</organism>
<evidence type="ECO:0000256" key="6">
    <source>
        <dbReference type="PROSITE-ProRule" id="PRU00094"/>
    </source>
</evidence>
<keyword evidence="4" id="KW-0805">Transcription regulation</keyword>
<keyword evidence="5" id="KW-0804">Transcription</keyword>
<evidence type="ECO:0000256" key="5">
    <source>
        <dbReference type="ARBA" id="ARBA00023163"/>
    </source>
</evidence>
<keyword evidence="3" id="KW-0862">Zinc</keyword>
<dbReference type="EMBL" id="JBFXLS010000071">
    <property type="protein sequence ID" value="KAL2820204.1"/>
    <property type="molecule type" value="Genomic_DNA"/>
</dbReference>
<dbReference type="PANTHER" id="PTHR47172">
    <property type="entry name" value="OS01G0976800 PROTEIN"/>
    <property type="match status" value="1"/>
</dbReference>
<dbReference type="PANTHER" id="PTHR47172:SF24">
    <property type="entry name" value="GATA ZINC FINGER DOMAIN-CONTAINING PROTEIN 14-RELATED"/>
    <property type="match status" value="1"/>
</dbReference>
<dbReference type="Gene3D" id="3.30.50.10">
    <property type="entry name" value="Erythroid Transcription Factor GATA-1, subunit A"/>
    <property type="match status" value="1"/>
</dbReference>
<feature type="region of interest" description="Disordered" evidence="7">
    <location>
        <begin position="319"/>
        <end position="354"/>
    </location>
</feature>
<dbReference type="PROSITE" id="PS00344">
    <property type="entry name" value="GATA_ZN_FINGER_1"/>
    <property type="match status" value="1"/>
</dbReference>
<comment type="caution">
    <text evidence="10">The sequence shown here is derived from an EMBL/GenBank/DDBJ whole genome shotgun (WGS) entry which is preliminary data.</text>
</comment>
<dbReference type="InterPro" id="IPR013088">
    <property type="entry name" value="Znf_NHR/GATA"/>
</dbReference>
<dbReference type="Pfam" id="PF00320">
    <property type="entry name" value="GATA"/>
    <property type="match status" value="1"/>
</dbReference>
<gene>
    <name evidence="10" type="ORF">BDW59DRAFT_117537</name>
</gene>
<dbReference type="PROSITE" id="PS50112">
    <property type="entry name" value="PAS"/>
    <property type="match status" value="1"/>
</dbReference>
<evidence type="ECO:0000256" key="4">
    <source>
        <dbReference type="ARBA" id="ARBA00023015"/>
    </source>
</evidence>
<keyword evidence="2 6" id="KW-0863">Zinc-finger</keyword>
<dbReference type="InterPro" id="IPR000679">
    <property type="entry name" value="Znf_GATA"/>
</dbReference>
<feature type="region of interest" description="Disordered" evidence="7">
    <location>
        <begin position="252"/>
        <end position="277"/>
    </location>
</feature>
<dbReference type="SMART" id="SM00091">
    <property type="entry name" value="PAS"/>
    <property type="match status" value="1"/>
</dbReference>
<feature type="domain" description="GATA-type" evidence="9">
    <location>
        <begin position="355"/>
        <end position="388"/>
    </location>
</feature>
<dbReference type="SUPFAM" id="SSF57716">
    <property type="entry name" value="Glucocorticoid receptor-like (DNA-binding domain)"/>
    <property type="match status" value="1"/>
</dbReference>
<dbReference type="Proteomes" id="UP001610335">
    <property type="component" value="Unassembled WGS sequence"/>
</dbReference>
<evidence type="ECO:0000259" key="9">
    <source>
        <dbReference type="PROSITE" id="PS50114"/>
    </source>
</evidence>
<accession>A0ABR4HXH8</accession>
<feature type="domain" description="PAS" evidence="8">
    <location>
        <begin position="68"/>
        <end position="132"/>
    </location>
</feature>
<dbReference type="Pfam" id="PF08447">
    <property type="entry name" value="PAS_3"/>
    <property type="match status" value="1"/>
</dbReference>
<keyword evidence="11" id="KW-1185">Reference proteome</keyword>
<dbReference type="SUPFAM" id="SSF55785">
    <property type="entry name" value="PYP-like sensor domain (PAS domain)"/>
    <property type="match status" value="1"/>
</dbReference>